<organism evidence="8 9">
    <name type="scientific">Stercorarius parasiticus</name>
    <name type="common">Parasitic jaeger</name>
    <name type="synonym">Arctic skua</name>
    <dbReference type="NCBI Taxonomy" id="54059"/>
    <lineage>
        <taxon>Eukaryota</taxon>
        <taxon>Metazoa</taxon>
        <taxon>Chordata</taxon>
        <taxon>Craniata</taxon>
        <taxon>Vertebrata</taxon>
        <taxon>Euteleostomi</taxon>
        <taxon>Archelosauria</taxon>
        <taxon>Archosauria</taxon>
        <taxon>Dinosauria</taxon>
        <taxon>Saurischia</taxon>
        <taxon>Theropoda</taxon>
        <taxon>Coelurosauria</taxon>
        <taxon>Aves</taxon>
        <taxon>Neognathae</taxon>
        <taxon>Neoaves</taxon>
        <taxon>Charadriiformes</taxon>
        <taxon>Stercorariidae</taxon>
        <taxon>Stercorarius</taxon>
    </lineage>
</organism>
<dbReference type="InterPro" id="IPR050122">
    <property type="entry name" value="RTK"/>
</dbReference>
<dbReference type="PANTHER" id="PTHR24416:SF338">
    <property type="entry name" value="INSULIN RECEPTOR-RELATED PROTEIN"/>
    <property type="match status" value="1"/>
</dbReference>
<keyword evidence="4" id="KW-0325">Glycoprotein</keyword>
<dbReference type="PANTHER" id="PTHR24416">
    <property type="entry name" value="TYROSINE-PROTEIN KINASE RECEPTOR"/>
    <property type="match status" value="1"/>
</dbReference>
<reference evidence="8 9" key="1">
    <citation type="submission" date="2019-09" db="EMBL/GenBank/DDBJ databases">
        <title>Bird 10,000 Genomes (B10K) Project - Family phase.</title>
        <authorList>
            <person name="Zhang G."/>
        </authorList>
    </citation>
    <scope>NUCLEOTIDE SEQUENCE [LARGE SCALE GENOMIC DNA]</scope>
    <source>
        <strain evidence="8">B10K-DU-001-20</strain>
        <tissue evidence="8">Muscle</tissue>
    </source>
</reference>
<evidence type="ECO:0000256" key="5">
    <source>
        <dbReference type="PROSITE-ProRule" id="PRU10141"/>
    </source>
</evidence>
<dbReference type="AlphaFoldDB" id="A0A7K9FN88"/>
<dbReference type="InterPro" id="IPR013783">
    <property type="entry name" value="Ig-like_fold"/>
</dbReference>
<sequence length="249" mass="26560">EVTTVVCVSRHRYSKYGGVHLALLQPGNYSAKVRATSLAGNGSWTGLVKFYILGPGTHRGQGGHWQGPWPWGQELGVRGDGDGVGDGHGDGDGDGDGDGNDDKDGDGDGDGTMPPRPTVYIPDEWEVPREKITVIRELGQGSFGMVYEGLALGLVAEGEETKVALKTVNELATMRERIEFLNEASVMKAFKCHHVVGGQPGGREETRGGLAAHVPPHLPPQVRLLGVVSQGQPALVIMELMTRGDLKSY</sequence>
<dbReference type="PROSITE" id="PS00107">
    <property type="entry name" value="PROTEIN_KINASE_ATP"/>
    <property type="match status" value="1"/>
</dbReference>
<evidence type="ECO:0000256" key="6">
    <source>
        <dbReference type="SAM" id="MobiDB-lite"/>
    </source>
</evidence>
<evidence type="ECO:0000256" key="2">
    <source>
        <dbReference type="ARBA" id="ARBA00022741"/>
    </source>
</evidence>
<dbReference type="EMBL" id="VWZL01004114">
    <property type="protein sequence ID" value="NXG90053.1"/>
    <property type="molecule type" value="Genomic_DNA"/>
</dbReference>
<dbReference type="Proteomes" id="UP000532908">
    <property type="component" value="Unassembled WGS sequence"/>
</dbReference>
<dbReference type="SUPFAM" id="SSF56112">
    <property type="entry name" value="Protein kinase-like (PK-like)"/>
    <property type="match status" value="1"/>
</dbReference>
<evidence type="ECO:0000256" key="4">
    <source>
        <dbReference type="ARBA" id="ARBA00023180"/>
    </source>
</evidence>
<evidence type="ECO:0000256" key="3">
    <source>
        <dbReference type="ARBA" id="ARBA00022840"/>
    </source>
</evidence>
<dbReference type="GO" id="GO:0005009">
    <property type="term" value="F:insulin receptor activity"/>
    <property type="evidence" value="ECO:0007669"/>
    <property type="project" value="TreeGrafter"/>
</dbReference>
<proteinExistence type="predicted"/>
<accession>A0A7K9FN88</accession>
<feature type="compositionally biased region" description="Basic and acidic residues" evidence="6">
    <location>
        <begin position="77"/>
        <end position="91"/>
    </location>
</feature>
<dbReference type="Pfam" id="PF07714">
    <property type="entry name" value="PK_Tyr_Ser-Thr"/>
    <property type="match status" value="1"/>
</dbReference>
<keyword evidence="9" id="KW-1185">Reference proteome</keyword>
<feature type="binding site" evidence="5">
    <location>
        <position position="166"/>
    </location>
    <ligand>
        <name>ATP</name>
        <dbReference type="ChEBI" id="CHEBI:30616"/>
    </ligand>
</feature>
<feature type="compositionally biased region" description="Acidic residues" evidence="6">
    <location>
        <begin position="92"/>
        <end position="109"/>
    </location>
</feature>
<dbReference type="Gene3D" id="3.30.200.20">
    <property type="entry name" value="Phosphorylase Kinase, domain 1"/>
    <property type="match status" value="1"/>
</dbReference>
<protein>
    <submittedName>
        <fullName evidence="8">INSRR protein</fullName>
    </submittedName>
</protein>
<name>A0A7K9FN88_STEPR</name>
<evidence type="ECO:0000259" key="7">
    <source>
        <dbReference type="PROSITE" id="PS50011"/>
    </source>
</evidence>
<evidence type="ECO:0000313" key="8">
    <source>
        <dbReference type="EMBL" id="NXG90053.1"/>
    </source>
</evidence>
<keyword evidence="3 5" id="KW-0067">ATP-binding</keyword>
<dbReference type="Gene3D" id="2.60.40.10">
    <property type="entry name" value="Immunoglobulins"/>
    <property type="match status" value="1"/>
</dbReference>
<dbReference type="GO" id="GO:0030424">
    <property type="term" value="C:axon"/>
    <property type="evidence" value="ECO:0007669"/>
    <property type="project" value="TreeGrafter"/>
</dbReference>
<dbReference type="PROSITE" id="PS50011">
    <property type="entry name" value="PROTEIN_KINASE_DOM"/>
    <property type="match status" value="1"/>
</dbReference>
<dbReference type="InterPro" id="IPR011009">
    <property type="entry name" value="Kinase-like_dom_sf"/>
</dbReference>
<dbReference type="GO" id="GO:0043560">
    <property type="term" value="F:insulin receptor substrate binding"/>
    <property type="evidence" value="ECO:0007669"/>
    <property type="project" value="TreeGrafter"/>
</dbReference>
<dbReference type="InterPro" id="IPR001245">
    <property type="entry name" value="Ser-Thr/Tyr_kinase_cat_dom"/>
</dbReference>
<evidence type="ECO:0000256" key="1">
    <source>
        <dbReference type="ARBA" id="ARBA00004479"/>
    </source>
</evidence>
<dbReference type="InterPro" id="IPR000719">
    <property type="entry name" value="Prot_kinase_dom"/>
</dbReference>
<comment type="caution">
    <text evidence="8">The sequence shown here is derived from an EMBL/GenBank/DDBJ whole genome shotgun (WGS) entry which is preliminary data.</text>
</comment>
<feature type="non-terminal residue" evidence="8">
    <location>
        <position position="249"/>
    </location>
</feature>
<keyword evidence="2 5" id="KW-0547">Nucleotide-binding</keyword>
<dbReference type="GO" id="GO:0005524">
    <property type="term" value="F:ATP binding"/>
    <property type="evidence" value="ECO:0007669"/>
    <property type="project" value="UniProtKB-UniRule"/>
</dbReference>
<gene>
    <name evidence="8" type="primary">Insrr</name>
    <name evidence="8" type="ORF">STEPAR_R14255</name>
</gene>
<feature type="region of interest" description="Disordered" evidence="6">
    <location>
        <begin position="61"/>
        <end position="120"/>
    </location>
</feature>
<feature type="domain" description="Protein kinase" evidence="7">
    <location>
        <begin position="132"/>
        <end position="249"/>
    </location>
</feature>
<comment type="subcellular location">
    <subcellularLocation>
        <location evidence="1">Membrane</location>
        <topology evidence="1">Single-pass type I membrane protein</topology>
    </subcellularLocation>
</comment>
<dbReference type="GO" id="GO:0005899">
    <property type="term" value="C:insulin receptor complex"/>
    <property type="evidence" value="ECO:0007669"/>
    <property type="project" value="TreeGrafter"/>
</dbReference>
<feature type="non-terminal residue" evidence="8">
    <location>
        <position position="1"/>
    </location>
</feature>
<evidence type="ECO:0000313" key="9">
    <source>
        <dbReference type="Proteomes" id="UP000532908"/>
    </source>
</evidence>
<dbReference type="InterPro" id="IPR017441">
    <property type="entry name" value="Protein_kinase_ATP_BS"/>
</dbReference>